<feature type="active site" description="Proton acceptor" evidence="5">
    <location>
        <position position="374"/>
    </location>
</feature>
<evidence type="ECO:0000256" key="3">
    <source>
        <dbReference type="ARBA" id="ARBA00022679"/>
    </source>
</evidence>
<comment type="pathway">
    <text evidence="1">Lipid metabolism.</text>
</comment>
<dbReference type="Proteomes" id="UP001249851">
    <property type="component" value="Unassembled WGS sequence"/>
</dbReference>
<evidence type="ECO:0000256" key="1">
    <source>
        <dbReference type="ARBA" id="ARBA00005189"/>
    </source>
</evidence>
<comment type="similarity">
    <text evidence="2 6">Belongs to the thiolase-like superfamily. Thiolase family.</text>
</comment>
<dbReference type="InterPro" id="IPR016039">
    <property type="entry name" value="Thiolase-like"/>
</dbReference>
<protein>
    <submittedName>
        <fullName evidence="9">Acetyl-CoA acetyltransferase</fullName>
    </submittedName>
</protein>
<gene>
    <name evidence="9" type="ORF">P5673_004296</name>
</gene>
<comment type="caution">
    <text evidence="9">The sequence shown here is derived from an EMBL/GenBank/DDBJ whole genome shotgun (WGS) entry which is preliminary data.</text>
</comment>
<feature type="active site" description="Acyl-thioester intermediate" evidence="5">
    <location>
        <position position="96"/>
    </location>
</feature>
<dbReference type="InterPro" id="IPR002155">
    <property type="entry name" value="Thiolase"/>
</dbReference>
<reference evidence="9" key="1">
    <citation type="journal article" date="2023" name="G3 (Bethesda)">
        <title>Whole genome assembly and annotation of the endangered Caribbean coral Acropora cervicornis.</title>
        <authorList>
            <person name="Selwyn J.D."/>
            <person name="Vollmer S.V."/>
        </authorList>
    </citation>
    <scope>NUCLEOTIDE SEQUENCE</scope>
    <source>
        <strain evidence="9">K2</strain>
    </source>
</reference>
<evidence type="ECO:0000259" key="8">
    <source>
        <dbReference type="Pfam" id="PF02803"/>
    </source>
</evidence>
<dbReference type="CDD" id="cd00751">
    <property type="entry name" value="thiolase"/>
    <property type="match status" value="1"/>
</dbReference>
<dbReference type="PANTHER" id="PTHR18919">
    <property type="entry name" value="ACETYL-COA C-ACYLTRANSFERASE"/>
    <property type="match status" value="1"/>
</dbReference>
<evidence type="ECO:0000256" key="6">
    <source>
        <dbReference type="RuleBase" id="RU003557"/>
    </source>
</evidence>
<proteinExistence type="inferred from homology"/>
<dbReference type="InterPro" id="IPR020617">
    <property type="entry name" value="Thiolase_C"/>
</dbReference>
<evidence type="ECO:0000256" key="5">
    <source>
        <dbReference type="PIRSR" id="PIRSR000429-1"/>
    </source>
</evidence>
<dbReference type="InterPro" id="IPR020613">
    <property type="entry name" value="Thiolase_CS"/>
</dbReference>
<dbReference type="InterPro" id="IPR020616">
    <property type="entry name" value="Thiolase_N"/>
</dbReference>
<evidence type="ECO:0000259" key="7">
    <source>
        <dbReference type="Pfam" id="PF00108"/>
    </source>
</evidence>
<keyword evidence="3 6" id="KW-0808">Transferase</keyword>
<evidence type="ECO:0000256" key="4">
    <source>
        <dbReference type="ARBA" id="ARBA00023315"/>
    </source>
</evidence>
<feature type="domain" description="Thiolase N-terminal" evidence="7">
    <location>
        <begin position="12"/>
        <end position="286"/>
    </location>
</feature>
<dbReference type="GO" id="GO:0003988">
    <property type="term" value="F:acetyl-CoA C-acyltransferase activity"/>
    <property type="evidence" value="ECO:0007669"/>
    <property type="project" value="UniProtKB-ARBA"/>
</dbReference>
<evidence type="ECO:0000313" key="9">
    <source>
        <dbReference type="EMBL" id="KAK2570613.1"/>
    </source>
</evidence>
<dbReference type="SUPFAM" id="SSF53901">
    <property type="entry name" value="Thiolase-like"/>
    <property type="match status" value="2"/>
</dbReference>
<accession>A0AAD9QZY7</accession>
<dbReference type="Pfam" id="PF02803">
    <property type="entry name" value="Thiolase_C"/>
    <property type="match status" value="1"/>
</dbReference>
<dbReference type="FunFam" id="3.40.47.10:FF:000010">
    <property type="entry name" value="Acetyl-CoA acetyltransferase (Thiolase)"/>
    <property type="match status" value="1"/>
</dbReference>
<organism evidence="9 10">
    <name type="scientific">Acropora cervicornis</name>
    <name type="common">Staghorn coral</name>
    <dbReference type="NCBI Taxonomy" id="6130"/>
    <lineage>
        <taxon>Eukaryota</taxon>
        <taxon>Metazoa</taxon>
        <taxon>Cnidaria</taxon>
        <taxon>Anthozoa</taxon>
        <taxon>Hexacorallia</taxon>
        <taxon>Scleractinia</taxon>
        <taxon>Astrocoeniina</taxon>
        <taxon>Acroporidae</taxon>
        <taxon>Acropora</taxon>
    </lineage>
</organism>
<dbReference type="InterPro" id="IPR020610">
    <property type="entry name" value="Thiolase_AS"/>
</dbReference>
<dbReference type="Pfam" id="PF00108">
    <property type="entry name" value="Thiolase_N"/>
    <property type="match status" value="1"/>
</dbReference>
<sequence>MANISSYKNYDVVIVAAKRTPIGNLNGCLSSLKAHELGAIVIRDVLAQAQIPPSDVSEVIMGQVFTAAQGQGPARQAAMYAGIPSSVPAYSINMLCGSGLKAVALGYQSVMSDTTAVIVAGGQESMSQAPHCCHMRSPLKMGDMKLVDSMMTDGLIDAFRNYHMGITAENVAKQWKISRQNQDEFALSSQNQAEKAQKDGHFNDELISIPVKIRKVWFPNIGAPKSMMRLVPGMIDVKEDEFPRHGTTLEGLARLKPCFIQDGSGTVTAGNASGINDGSAAVILMTYAEASRRGMTPLARIVSWGQAGVDPEVMGTGPIPATWKALQKANWHIRDVDLFELNEAFAAQSCAVVKDLGVDPQKVNVSGGAIALGHPLGASGCRVLVTLLHGLKRTQRRRGVAALCIGGGMGIAMCVERC</sequence>
<keyword evidence="10" id="KW-1185">Reference proteome</keyword>
<dbReference type="PROSITE" id="PS00098">
    <property type="entry name" value="THIOLASE_1"/>
    <property type="match status" value="1"/>
</dbReference>
<dbReference type="PROSITE" id="PS00737">
    <property type="entry name" value="THIOLASE_2"/>
    <property type="match status" value="1"/>
</dbReference>
<evidence type="ECO:0000256" key="2">
    <source>
        <dbReference type="ARBA" id="ARBA00010982"/>
    </source>
</evidence>
<evidence type="ECO:0000313" key="10">
    <source>
        <dbReference type="Proteomes" id="UP001249851"/>
    </source>
</evidence>
<dbReference type="InterPro" id="IPR020615">
    <property type="entry name" value="Thiolase_acyl_enz_int_AS"/>
</dbReference>
<dbReference type="Gene3D" id="3.40.47.10">
    <property type="match status" value="2"/>
</dbReference>
<dbReference type="EMBL" id="JARQWQ010000007">
    <property type="protein sequence ID" value="KAK2570613.1"/>
    <property type="molecule type" value="Genomic_DNA"/>
</dbReference>
<dbReference type="PANTHER" id="PTHR18919:SF107">
    <property type="entry name" value="ACETYL-COA ACETYLTRANSFERASE, CYTOSOLIC"/>
    <property type="match status" value="1"/>
</dbReference>
<feature type="domain" description="Thiolase C-terminal" evidence="8">
    <location>
        <begin position="296"/>
        <end position="417"/>
    </location>
</feature>
<feature type="active site" description="Proton acceptor" evidence="5">
    <location>
        <position position="404"/>
    </location>
</feature>
<dbReference type="NCBIfam" id="TIGR01930">
    <property type="entry name" value="AcCoA-C-Actrans"/>
    <property type="match status" value="1"/>
</dbReference>
<reference evidence="9" key="2">
    <citation type="journal article" date="2023" name="Science">
        <title>Genomic signatures of disease resistance in endangered staghorn corals.</title>
        <authorList>
            <person name="Vollmer S.V."/>
            <person name="Selwyn J.D."/>
            <person name="Despard B.A."/>
            <person name="Roesel C.L."/>
        </authorList>
    </citation>
    <scope>NUCLEOTIDE SEQUENCE</scope>
    <source>
        <strain evidence="9">K2</strain>
    </source>
</reference>
<keyword evidence="4 6" id="KW-0012">Acyltransferase</keyword>
<dbReference type="PIRSF" id="PIRSF000429">
    <property type="entry name" value="Ac-CoA_Ac_transf"/>
    <property type="match status" value="1"/>
</dbReference>
<dbReference type="AlphaFoldDB" id="A0AAD9QZY7"/>
<name>A0AAD9QZY7_ACRCE</name>
<dbReference type="PROSITE" id="PS00099">
    <property type="entry name" value="THIOLASE_3"/>
    <property type="match status" value="1"/>
</dbReference>